<accession>A0ABU7GYD2</accession>
<name>A0ABU7GYD2_9SPHI</name>
<reference evidence="2 3" key="1">
    <citation type="submission" date="2024-01" db="EMBL/GenBank/DDBJ databases">
        <title>Pedobacter sp. nov., isolated from oil-contaminated soil.</title>
        <authorList>
            <person name="Le N.T.T."/>
        </authorList>
    </citation>
    <scope>NUCLEOTIDE SEQUENCE [LARGE SCALE GENOMIC DNA]</scope>
    <source>
        <strain evidence="2 3">VNH31</strain>
    </source>
</reference>
<comment type="caution">
    <text evidence="2">The sequence shown here is derived from an EMBL/GenBank/DDBJ whole genome shotgun (WGS) entry which is preliminary data.</text>
</comment>
<dbReference type="EMBL" id="JAZDQU010000001">
    <property type="protein sequence ID" value="MEE1883980.1"/>
    <property type="molecule type" value="Genomic_DNA"/>
</dbReference>
<evidence type="ECO:0000313" key="3">
    <source>
        <dbReference type="Proteomes" id="UP001337681"/>
    </source>
</evidence>
<dbReference type="Proteomes" id="UP001337681">
    <property type="component" value="Unassembled WGS sequence"/>
</dbReference>
<sequence>MKLFFSIFLSLTSFVSFAQSNTTGGQYYFNKYIANPAFAGEDDGMSIFLGIRKQMAGIPGSPQDYSINGQYRTGKVGLGFNYYSEKTGILRQSKALLTYAYHLNLNGYNQLHFGVSAGVNYDKILKQDLIGNPNDPTLNQNDIDRTKLNGDFGMAFTNNELTVQVSLPNLNSLFNNNQNQFAFTEQFMGAIAYKLNTNDVQIEPRVGVRTFRKVDNFYDFGARFGFLENKLNFMGMYHSSNAASFGLGTLTFNNKLAIQAIYTTETGQIKTNSNGNFELNLKYHLF</sequence>
<keyword evidence="3" id="KW-1185">Reference proteome</keyword>
<gene>
    <name evidence="2" type="ORF">VRU49_00985</name>
</gene>
<dbReference type="NCBIfam" id="TIGR03519">
    <property type="entry name" value="T9SS_PorP_fam"/>
    <property type="match status" value="1"/>
</dbReference>
<protein>
    <submittedName>
        <fullName evidence="2">PorP/SprF family type IX secretion system membrane protein</fullName>
    </submittedName>
</protein>
<dbReference type="InterPro" id="IPR019861">
    <property type="entry name" value="PorP/SprF_Bacteroidetes"/>
</dbReference>
<proteinExistence type="predicted"/>
<evidence type="ECO:0000256" key="1">
    <source>
        <dbReference type="SAM" id="SignalP"/>
    </source>
</evidence>
<dbReference type="RefSeq" id="WP_330144904.1">
    <property type="nucleotide sequence ID" value="NZ_JAZDQU010000001.1"/>
</dbReference>
<organism evidence="2 3">
    <name type="scientific">Pedobacter flavus</name>
    <dbReference type="NCBI Taxonomy" id="3113906"/>
    <lineage>
        <taxon>Bacteria</taxon>
        <taxon>Pseudomonadati</taxon>
        <taxon>Bacteroidota</taxon>
        <taxon>Sphingobacteriia</taxon>
        <taxon>Sphingobacteriales</taxon>
        <taxon>Sphingobacteriaceae</taxon>
        <taxon>Pedobacter</taxon>
    </lineage>
</organism>
<evidence type="ECO:0000313" key="2">
    <source>
        <dbReference type="EMBL" id="MEE1883980.1"/>
    </source>
</evidence>
<dbReference type="Pfam" id="PF11751">
    <property type="entry name" value="PorP_SprF"/>
    <property type="match status" value="1"/>
</dbReference>
<feature type="signal peptide" evidence="1">
    <location>
        <begin position="1"/>
        <end position="18"/>
    </location>
</feature>
<feature type="chain" id="PRO_5047024011" evidence="1">
    <location>
        <begin position="19"/>
        <end position="286"/>
    </location>
</feature>
<keyword evidence="1" id="KW-0732">Signal</keyword>